<name>A0A2P2LCI1_RHIMU</name>
<organism evidence="2">
    <name type="scientific">Rhizophora mucronata</name>
    <name type="common">Asiatic mangrove</name>
    <dbReference type="NCBI Taxonomy" id="61149"/>
    <lineage>
        <taxon>Eukaryota</taxon>
        <taxon>Viridiplantae</taxon>
        <taxon>Streptophyta</taxon>
        <taxon>Embryophyta</taxon>
        <taxon>Tracheophyta</taxon>
        <taxon>Spermatophyta</taxon>
        <taxon>Magnoliopsida</taxon>
        <taxon>eudicotyledons</taxon>
        <taxon>Gunneridae</taxon>
        <taxon>Pentapetalae</taxon>
        <taxon>rosids</taxon>
        <taxon>fabids</taxon>
        <taxon>Malpighiales</taxon>
        <taxon>Rhizophoraceae</taxon>
        <taxon>Rhizophora</taxon>
    </lineage>
</organism>
<feature type="region of interest" description="Disordered" evidence="1">
    <location>
        <begin position="33"/>
        <end position="52"/>
    </location>
</feature>
<dbReference type="EMBL" id="GGEC01035185">
    <property type="protein sequence ID" value="MBX15669.1"/>
    <property type="molecule type" value="Transcribed_RNA"/>
</dbReference>
<protein>
    <submittedName>
        <fullName evidence="2">Uncharacterized protein</fullName>
    </submittedName>
</protein>
<accession>A0A2P2LCI1</accession>
<sequence length="52" mass="6184">MFTRREKERKAITQHKAKLLTVAEGSNRNCFKEYARNQNGEQTKPRSRNPYT</sequence>
<reference evidence="2" key="1">
    <citation type="submission" date="2018-02" db="EMBL/GenBank/DDBJ databases">
        <title>Rhizophora mucronata_Transcriptome.</title>
        <authorList>
            <person name="Meera S.P."/>
            <person name="Sreeshan A."/>
            <person name="Augustine A."/>
        </authorList>
    </citation>
    <scope>NUCLEOTIDE SEQUENCE</scope>
    <source>
        <tissue evidence="2">Leaf</tissue>
    </source>
</reference>
<evidence type="ECO:0000313" key="2">
    <source>
        <dbReference type="EMBL" id="MBX15669.1"/>
    </source>
</evidence>
<proteinExistence type="predicted"/>
<evidence type="ECO:0000256" key="1">
    <source>
        <dbReference type="SAM" id="MobiDB-lite"/>
    </source>
</evidence>
<dbReference type="AlphaFoldDB" id="A0A2P2LCI1"/>